<reference evidence="2" key="2">
    <citation type="submission" date="2023-11" db="EMBL/GenBank/DDBJ databases">
        <authorList>
            <person name="Beijen E."/>
            <person name="Ohm R.A."/>
        </authorList>
    </citation>
    <scope>NUCLEOTIDE SEQUENCE</scope>
    <source>
        <strain evidence="2">CBS 150709</strain>
    </source>
</reference>
<dbReference type="KEGG" id="plj:28891009"/>
<dbReference type="GO" id="GO:0032511">
    <property type="term" value="P:late endosome to vacuole transport via multivesicular body sorting pathway"/>
    <property type="evidence" value="ECO:0007669"/>
    <property type="project" value="TreeGrafter"/>
</dbReference>
<organism evidence="4 5">
    <name type="scientific">Purpureocillium lilacinum</name>
    <name type="common">Paecilomyces lilacinus</name>
    <dbReference type="NCBI Taxonomy" id="33203"/>
    <lineage>
        <taxon>Eukaryota</taxon>
        <taxon>Fungi</taxon>
        <taxon>Dikarya</taxon>
        <taxon>Ascomycota</taxon>
        <taxon>Pezizomycotina</taxon>
        <taxon>Sordariomycetes</taxon>
        <taxon>Hypocreomycetidae</taxon>
        <taxon>Hypocreales</taxon>
        <taxon>Ophiocordycipitaceae</taxon>
        <taxon>Purpureocillium</taxon>
    </lineage>
</organism>
<evidence type="ECO:0000313" key="3">
    <source>
        <dbReference type="EMBL" id="OAQ74972.1"/>
    </source>
</evidence>
<protein>
    <submittedName>
        <fullName evidence="4">Snf7</fullName>
    </submittedName>
</protein>
<dbReference type="RefSeq" id="XP_018175712.1">
    <property type="nucleotide sequence ID" value="XM_018325960.1"/>
</dbReference>
<dbReference type="OrthoDB" id="10250120at2759"/>
<dbReference type="STRING" id="33203.A0A179GYX3"/>
<dbReference type="Gene3D" id="6.10.250.1710">
    <property type="match status" value="1"/>
</dbReference>
<dbReference type="Proteomes" id="UP001287286">
    <property type="component" value="Unassembled WGS sequence"/>
</dbReference>
<dbReference type="Proteomes" id="UP000078340">
    <property type="component" value="Unassembled WGS sequence"/>
</dbReference>
<evidence type="ECO:0000313" key="4">
    <source>
        <dbReference type="EMBL" id="OAQ83084.1"/>
    </source>
</evidence>
<proteinExistence type="predicted"/>
<evidence type="ECO:0000256" key="1">
    <source>
        <dbReference type="SAM" id="MobiDB-lite"/>
    </source>
</evidence>
<feature type="compositionally biased region" description="Polar residues" evidence="1">
    <location>
        <begin position="441"/>
        <end position="451"/>
    </location>
</feature>
<dbReference type="GO" id="GO:0006900">
    <property type="term" value="P:vesicle budding from membrane"/>
    <property type="evidence" value="ECO:0007669"/>
    <property type="project" value="TreeGrafter"/>
</dbReference>
<dbReference type="PANTHER" id="PTHR22761">
    <property type="entry name" value="CHARGED MULTIVESICULAR BODY PROTEIN"/>
    <property type="match status" value="1"/>
</dbReference>
<dbReference type="GO" id="GO:0009898">
    <property type="term" value="C:cytoplasmic side of plasma membrane"/>
    <property type="evidence" value="ECO:0007669"/>
    <property type="project" value="TreeGrafter"/>
</dbReference>
<dbReference type="Gene3D" id="1.10.287.1060">
    <property type="entry name" value="ESAT-6-like"/>
    <property type="match status" value="1"/>
</dbReference>
<evidence type="ECO:0000313" key="2">
    <source>
        <dbReference type="EMBL" id="KAK4088251.1"/>
    </source>
</evidence>
<dbReference type="Pfam" id="PF03357">
    <property type="entry name" value="Snf7"/>
    <property type="match status" value="1"/>
</dbReference>
<dbReference type="PANTHER" id="PTHR22761:SF18">
    <property type="entry name" value="SORTING PROTEIN SNF7 FAMILY PROTEIN, PUTATIVE (AFU_ORTHOLOGUE AFUA_2G16692)-RELATED"/>
    <property type="match status" value="1"/>
</dbReference>
<reference evidence="4 5" key="1">
    <citation type="submission" date="2016-02" db="EMBL/GenBank/DDBJ databases">
        <title>Biosynthesis of antibiotic leucinostatins and their inhibition on Phytophthora in bio-control Purpureocillium lilacinum.</title>
        <authorList>
            <person name="Wang G."/>
            <person name="Liu Z."/>
            <person name="Lin R."/>
            <person name="Li E."/>
            <person name="Mao Z."/>
            <person name="Ling J."/>
            <person name="Yin W."/>
            <person name="Xie B."/>
        </authorList>
    </citation>
    <scope>NUCLEOTIDE SEQUENCE [LARGE SCALE GENOMIC DNA]</scope>
    <source>
        <strain evidence="3">PLBJ-1</strain>
        <strain evidence="4">PLFJ-1</strain>
    </source>
</reference>
<dbReference type="EMBL" id="LSBI01000008">
    <property type="protein sequence ID" value="OAQ83084.1"/>
    <property type="molecule type" value="Genomic_DNA"/>
</dbReference>
<dbReference type="EMBL" id="LSBH01000009">
    <property type="protein sequence ID" value="OAQ74972.1"/>
    <property type="molecule type" value="Genomic_DNA"/>
</dbReference>
<evidence type="ECO:0000313" key="6">
    <source>
        <dbReference type="Proteomes" id="UP001287286"/>
    </source>
</evidence>
<feature type="region of interest" description="Disordered" evidence="1">
    <location>
        <begin position="395"/>
        <end position="474"/>
    </location>
</feature>
<dbReference type="AlphaFoldDB" id="A0A179GYX3"/>
<reference evidence="2 6" key="3">
    <citation type="journal article" date="2024" name="Microbiol. Resour. Announc.">
        <title>Genome annotations for the ascomycete fungi Trichoderma harzianum, Trichoderma aggressivum, and Purpureocillium lilacinum.</title>
        <authorList>
            <person name="Beijen E.P.W."/>
            <person name="Ohm R.A."/>
        </authorList>
    </citation>
    <scope>NUCLEOTIDE SEQUENCE [LARGE SCALE GENOMIC DNA]</scope>
    <source>
        <strain evidence="2 6">CBS 150709</strain>
    </source>
</reference>
<dbReference type="GeneID" id="28891009"/>
<keyword evidence="6" id="KW-1185">Reference proteome</keyword>
<comment type="caution">
    <text evidence="4">The sequence shown here is derived from an EMBL/GenBank/DDBJ whole genome shotgun (WGS) entry which is preliminary data.</text>
</comment>
<dbReference type="InterPro" id="IPR005024">
    <property type="entry name" value="Snf7_fam"/>
</dbReference>
<dbReference type="Proteomes" id="UP000078240">
    <property type="component" value="Unassembled WGS sequence"/>
</dbReference>
<evidence type="ECO:0000313" key="5">
    <source>
        <dbReference type="Proteomes" id="UP000078340"/>
    </source>
</evidence>
<accession>A0A179GYX3</accession>
<dbReference type="GO" id="GO:0005771">
    <property type="term" value="C:multivesicular body"/>
    <property type="evidence" value="ECO:0007669"/>
    <property type="project" value="TreeGrafter"/>
</dbReference>
<dbReference type="EMBL" id="JAWRVI010000026">
    <property type="protein sequence ID" value="KAK4088251.1"/>
    <property type="molecule type" value="Genomic_DNA"/>
</dbReference>
<dbReference type="GO" id="GO:0000815">
    <property type="term" value="C:ESCRT III complex"/>
    <property type="evidence" value="ECO:0007669"/>
    <property type="project" value="TreeGrafter"/>
</dbReference>
<gene>
    <name evidence="2" type="ORF">Purlil1_7444</name>
    <name evidence="3" type="ORF">VFPBJ_10267</name>
    <name evidence="4" type="ORF">VFPFJ_08887</name>
</gene>
<sequence length="474" mass="52153">MGELADYLAQHDANFRKARLPALYSDFRPQRTLNPDGYRANVSAWRGAIASLASSGLLSRCLSGSSAFVLNLDESLPRYLESRQFGQPLALGTALREAIATKDLLPVQEFLQSEQGTGARSWVGLPWSALGWTLRQLGIVDPARGEDRLPKGRYVITQNVDAAAAELAHRMAHMPSKFDRIFTKAQFQRDFATDLLGSHVRLSDTDFDVLLTFLTRDRNLVEYDGHTIRIRGGPDEKRGITEEDSAIASIKELTASLKHQAKLLNTRVDELGMEAKTAVSRNNRVTALAALKSKKIAESSLAQRYTTLNQLEEVTAKIEQASDQVQLVKIMESSAGVLQSLNSQVGGTERVDGVVDRLREQMNDTDEVAAILADATGATVDESEIDEELEALEREARNAEEADQRREAERRAAVEAEQVQKQLDSLPRVPDQEVVPDRQKSPTPTSETGIGNLSLGEPAGERVKEKPQANSEAI</sequence>
<feature type="compositionally biased region" description="Basic and acidic residues" evidence="1">
    <location>
        <begin position="395"/>
        <end position="414"/>
    </location>
</feature>
<name>A0A179GYX3_PURLI</name>
<dbReference type="OMA" id="VEDRPMQ"/>